<dbReference type="Proteomes" id="UP000664859">
    <property type="component" value="Unassembled WGS sequence"/>
</dbReference>
<dbReference type="OrthoDB" id="206624at2759"/>
<gene>
    <name evidence="9" type="ORF">JKP88DRAFT_174279</name>
</gene>
<dbReference type="InterPro" id="IPR046513">
    <property type="entry name" value="DUF6691"/>
</dbReference>
<dbReference type="PANTHER" id="PTHR30574:SF1">
    <property type="entry name" value="SULPHUR TRANSPORT DOMAIN-CONTAINING PROTEIN"/>
    <property type="match status" value="1"/>
</dbReference>
<evidence type="ECO:0000256" key="5">
    <source>
        <dbReference type="ARBA" id="ARBA00022692"/>
    </source>
</evidence>
<keyword evidence="7 8" id="KW-0472">Membrane</keyword>
<feature type="transmembrane region" description="Helical" evidence="8">
    <location>
        <begin position="121"/>
        <end position="144"/>
    </location>
</feature>
<accession>A0A835ZGA3</accession>
<keyword evidence="2" id="KW-0813">Transport</keyword>
<feature type="transmembrane region" description="Helical" evidence="8">
    <location>
        <begin position="51"/>
        <end position="72"/>
    </location>
</feature>
<keyword evidence="6 8" id="KW-1133">Transmembrane helix</keyword>
<dbReference type="PANTHER" id="PTHR30574">
    <property type="entry name" value="INNER MEMBRANE PROTEIN YEDE"/>
    <property type="match status" value="1"/>
</dbReference>
<dbReference type="EMBL" id="JAFCMP010000016">
    <property type="protein sequence ID" value="KAG5191647.1"/>
    <property type="molecule type" value="Genomic_DNA"/>
</dbReference>
<protein>
    <recommendedName>
        <fullName evidence="11">Sulphur transport domain-containing protein</fullName>
    </recommendedName>
</protein>
<evidence type="ECO:0000313" key="10">
    <source>
        <dbReference type="Proteomes" id="UP000664859"/>
    </source>
</evidence>
<evidence type="ECO:0000256" key="6">
    <source>
        <dbReference type="ARBA" id="ARBA00022989"/>
    </source>
</evidence>
<keyword evidence="3" id="KW-1003">Cell membrane</keyword>
<keyword evidence="5 8" id="KW-0812">Transmembrane</keyword>
<evidence type="ECO:0000256" key="2">
    <source>
        <dbReference type="ARBA" id="ARBA00022448"/>
    </source>
</evidence>
<comment type="subcellular location">
    <subcellularLocation>
        <location evidence="1">Cell inner membrane</location>
        <topology evidence="1">Multi-pass membrane protein</topology>
    </subcellularLocation>
</comment>
<proteinExistence type="predicted"/>
<feature type="transmembrane region" description="Helical" evidence="8">
    <location>
        <begin position="230"/>
        <end position="248"/>
    </location>
</feature>
<feature type="transmembrane region" description="Helical" evidence="8">
    <location>
        <begin position="184"/>
        <end position="203"/>
    </location>
</feature>
<dbReference type="InterPro" id="IPR007272">
    <property type="entry name" value="Sulf_transp_TsuA/YedE"/>
</dbReference>
<feature type="transmembrane region" description="Helical" evidence="8">
    <location>
        <begin position="12"/>
        <end position="30"/>
    </location>
</feature>
<feature type="transmembrane region" description="Helical" evidence="8">
    <location>
        <begin position="269"/>
        <end position="297"/>
    </location>
</feature>
<name>A0A835ZGA3_9STRA</name>
<evidence type="ECO:0008006" key="11">
    <source>
        <dbReference type="Google" id="ProtNLM"/>
    </source>
</evidence>
<reference evidence="9" key="1">
    <citation type="submission" date="2021-02" db="EMBL/GenBank/DDBJ databases">
        <title>First Annotated Genome of the Yellow-green Alga Tribonema minus.</title>
        <authorList>
            <person name="Mahan K.M."/>
        </authorList>
    </citation>
    <scope>NUCLEOTIDE SEQUENCE</scope>
    <source>
        <strain evidence="9">UTEX B ZZ1240</strain>
    </source>
</reference>
<keyword evidence="10" id="KW-1185">Reference proteome</keyword>
<evidence type="ECO:0000256" key="4">
    <source>
        <dbReference type="ARBA" id="ARBA00022519"/>
    </source>
</evidence>
<dbReference type="Pfam" id="PF04143">
    <property type="entry name" value="Sulf_transp"/>
    <property type="match status" value="1"/>
</dbReference>
<organism evidence="9 10">
    <name type="scientific">Tribonema minus</name>
    <dbReference type="NCBI Taxonomy" id="303371"/>
    <lineage>
        <taxon>Eukaryota</taxon>
        <taxon>Sar</taxon>
        <taxon>Stramenopiles</taxon>
        <taxon>Ochrophyta</taxon>
        <taxon>PX clade</taxon>
        <taxon>Xanthophyceae</taxon>
        <taxon>Tribonematales</taxon>
        <taxon>Tribonemataceae</taxon>
        <taxon>Tribonema</taxon>
    </lineage>
</organism>
<keyword evidence="4" id="KW-0997">Cell inner membrane</keyword>
<feature type="transmembrane region" description="Helical" evidence="8">
    <location>
        <begin position="156"/>
        <end position="172"/>
    </location>
</feature>
<dbReference type="AlphaFoldDB" id="A0A835ZGA3"/>
<feature type="transmembrane region" description="Helical" evidence="8">
    <location>
        <begin position="303"/>
        <end position="321"/>
    </location>
</feature>
<sequence length="346" mass="34344">MLPATEWTLQQSLAGGIVLGSSTALMMVLKGRIAGLSGIFATITQPLDDSWHWKAAFTAGFAGASAAIAIWYPGAFITEVGYSRVRYALAGALVGFGARLGNGCTSGHGICGLARLSRRSLVAVLTFMTAAAAVATSLELNGALTTLPPGPADQPGAPSGAAAAVLLAAAAAQRCYAKRDITSLFVSVPLGALFAAGLALAGMGNRGKVLGFLVPRIGGGDGGGAWDPSLALVMGGAIPVAALGFAFTKRRTPLLGGAKCPPPPSDIDLPLVLGAWIFGAGWGAAGLCPGPAVLLAAAGVRNVWAYFVPAMAAGMAGAKAVNAALARRRQRGGGGGGAGGSDSKQH</sequence>
<dbReference type="GO" id="GO:0005886">
    <property type="term" value="C:plasma membrane"/>
    <property type="evidence" value="ECO:0007669"/>
    <property type="project" value="UniProtKB-SubCell"/>
</dbReference>
<dbReference type="Pfam" id="PF20398">
    <property type="entry name" value="DUF6691"/>
    <property type="match status" value="1"/>
</dbReference>
<evidence type="ECO:0000313" key="9">
    <source>
        <dbReference type="EMBL" id="KAG5191647.1"/>
    </source>
</evidence>
<evidence type="ECO:0000256" key="7">
    <source>
        <dbReference type="ARBA" id="ARBA00023136"/>
    </source>
</evidence>
<evidence type="ECO:0000256" key="8">
    <source>
        <dbReference type="SAM" id="Phobius"/>
    </source>
</evidence>
<comment type="caution">
    <text evidence="9">The sequence shown here is derived from an EMBL/GenBank/DDBJ whole genome shotgun (WGS) entry which is preliminary data.</text>
</comment>
<evidence type="ECO:0000256" key="3">
    <source>
        <dbReference type="ARBA" id="ARBA00022475"/>
    </source>
</evidence>
<evidence type="ECO:0000256" key="1">
    <source>
        <dbReference type="ARBA" id="ARBA00004429"/>
    </source>
</evidence>